<comment type="caution">
    <text evidence="1">The sequence shown here is derived from an EMBL/GenBank/DDBJ whole genome shotgun (WGS) entry which is preliminary data.</text>
</comment>
<dbReference type="EMBL" id="JBHULV010000055">
    <property type="protein sequence ID" value="MFD2733464.1"/>
    <property type="molecule type" value="Genomic_DNA"/>
</dbReference>
<accession>A0ABW5TXX6</accession>
<dbReference type="InterPro" id="IPR036583">
    <property type="entry name" value="23S_rRNA_IVS_sf"/>
</dbReference>
<sequence length="109" mass="12738">MPFKFESLNVWHDAMDLNDKIHLLTKQHFPKDEQFVLSPQRRRASDSIVLNIAEGSTGQSNATFKNFLNYSLRSGIEVVSCLFLARRRNYIDKDLFKSLYNQIEILSKK</sequence>
<dbReference type="RefSeq" id="WP_379044165.1">
    <property type="nucleotide sequence ID" value="NZ_JBHSKW010000037.1"/>
</dbReference>
<dbReference type="Gene3D" id="1.20.1440.60">
    <property type="entry name" value="23S rRNA-intervening sequence"/>
    <property type="match status" value="1"/>
</dbReference>
<dbReference type="PANTHER" id="PTHR38471:SF2">
    <property type="entry name" value="FOUR HELIX BUNDLE PROTEIN"/>
    <property type="match status" value="1"/>
</dbReference>
<evidence type="ECO:0000313" key="2">
    <source>
        <dbReference type="Proteomes" id="UP001597546"/>
    </source>
</evidence>
<organism evidence="1 2">
    <name type="scientific">Pedobacter alpinus</name>
    <dbReference type="NCBI Taxonomy" id="1590643"/>
    <lineage>
        <taxon>Bacteria</taxon>
        <taxon>Pseudomonadati</taxon>
        <taxon>Bacteroidota</taxon>
        <taxon>Sphingobacteriia</taxon>
        <taxon>Sphingobacteriales</taxon>
        <taxon>Sphingobacteriaceae</taxon>
        <taxon>Pedobacter</taxon>
    </lineage>
</organism>
<name>A0ABW5TXX6_9SPHI</name>
<evidence type="ECO:0000313" key="1">
    <source>
        <dbReference type="EMBL" id="MFD2733464.1"/>
    </source>
</evidence>
<protein>
    <submittedName>
        <fullName evidence="1">Four helix bundle protein</fullName>
    </submittedName>
</protein>
<dbReference type="Pfam" id="PF05635">
    <property type="entry name" value="23S_rRNA_IVP"/>
    <property type="match status" value="1"/>
</dbReference>
<dbReference type="CDD" id="cd16377">
    <property type="entry name" value="23S_rRNA_IVP_like"/>
    <property type="match status" value="1"/>
</dbReference>
<dbReference type="InterPro" id="IPR012657">
    <property type="entry name" value="23S_rRNA-intervening_sequence"/>
</dbReference>
<dbReference type="Proteomes" id="UP001597546">
    <property type="component" value="Unassembled WGS sequence"/>
</dbReference>
<keyword evidence="2" id="KW-1185">Reference proteome</keyword>
<dbReference type="PANTHER" id="PTHR38471">
    <property type="entry name" value="FOUR HELIX BUNDLE PROTEIN"/>
    <property type="match status" value="1"/>
</dbReference>
<gene>
    <name evidence="1" type="ORF">ACFSSE_17275</name>
</gene>
<reference evidence="2" key="1">
    <citation type="journal article" date="2019" name="Int. J. Syst. Evol. Microbiol.">
        <title>The Global Catalogue of Microorganisms (GCM) 10K type strain sequencing project: providing services to taxonomists for standard genome sequencing and annotation.</title>
        <authorList>
            <consortium name="The Broad Institute Genomics Platform"/>
            <consortium name="The Broad Institute Genome Sequencing Center for Infectious Disease"/>
            <person name="Wu L."/>
            <person name="Ma J."/>
        </authorList>
    </citation>
    <scope>NUCLEOTIDE SEQUENCE [LARGE SCALE GENOMIC DNA]</scope>
    <source>
        <strain evidence="2">KCTC 42456</strain>
    </source>
</reference>
<dbReference type="NCBIfam" id="TIGR02436">
    <property type="entry name" value="four helix bundle protein"/>
    <property type="match status" value="1"/>
</dbReference>
<dbReference type="SUPFAM" id="SSF158446">
    <property type="entry name" value="IVS-encoded protein-like"/>
    <property type="match status" value="1"/>
</dbReference>
<proteinExistence type="predicted"/>